<dbReference type="InterPro" id="IPR001752">
    <property type="entry name" value="Kinesin_motor_dom"/>
</dbReference>
<comment type="caution">
    <text evidence="7">The sequence shown here is derived from an EMBL/GenBank/DDBJ whole genome shotgun (WGS) entry which is preliminary data.</text>
</comment>
<dbReference type="InterPro" id="IPR011761">
    <property type="entry name" value="ATP-grasp"/>
</dbReference>
<dbReference type="GO" id="GO:0005524">
    <property type="term" value="F:ATP binding"/>
    <property type="evidence" value="ECO:0007669"/>
    <property type="project" value="UniProtKB-UniRule"/>
</dbReference>
<dbReference type="EMBL" id="BKCJ010134095">
    <property type="protein sequence ID" value="GEX84766.1"/>
    <property type="molecule type" value="Genomic_DNA"/>
</dbReference>
<sequence>MLLIAMQLYLHGNVAALHSHDCSVQRRHQKIIKEGPITVAPQETIKKLEQAARKLAKSVNYNGVSTIEYLYSMETGDYYFLELNSRLQTIESSPCGEYGDSRDVNLSQLNLIDLAGSESSKAKTTGVHQKEEAYKNKSLLTLGTVRR</sequence>
<dbReference type="GO" id="GO:0046872">
    <property type="term" value="F:metal ion binding"/>
    <property type="evidence" value="ECO:0007669"/>
    <property type="project" value="InterPro"/>
</dbReference>
<evidence type="ECO:0000259" key="6">
    <source>
        <dbReference type="PROSITE" id="PS50975"/>
    </source>
</evidence>
<dbReference type="GO" id="GO:0008017">
    <property type="term" value="F:microtubule binding"/>
    <property type="evidence" value="ECO:0007669"/>
    <property type="project" value="InterPro"/>
</dbReference>
<reference evidence="7" key="1">
    <citation type="journal article" date="2019" name="Sci. Rep.">
        <title>Draft genome of Tanacetum cinerariifolium, the natural source of mosquito coil.</title>
        <authorList>
            <person name="Yamashiro T."/>
            <person name="Shiraishi A."/>
            <person name="Satake H."/>
            <person name="Nakayama K."/>
        </authorList>
    </citation>
    <scope>NUCLEOTIDE SEQUENCE</scope>
</reference>
<dbReference type="GO" id="GO:0003989">
    <property type="term" value="F:acetyl-CoA carboxylase activity"/>
    <property type="evidence" value="ECO:0007669"/>
    <property type="project" value="InterPro"/>
</dbReference>
<dbReference type="GO" id="GO:0006633">
    <property type="term" value="P:fatty acid biosynthetic process"/>
    <property type="evidence" value="ECO:0007669"/>
    <property type="project" value="TreeGrafter"/>
</dbReference>
<keyword evidence="5" id="KW-0732">Signal</keyword>
<dbReference type="InterPro" id="IPR027417">
    <property type="entry name" value="P-loop_NTPase"/>
</dbReference>
<evidence type="ECO:0000256" key="2">
    <source>
        <dbReference type="ARBA" id="ARBA00022840"/>
    </source>
</evidence>
<keyword evidence="2 4" id="KW-0067">ATP-binding</keyword>
<name>A0A699H9D4_TANCI</name>
<evidence type="ECO:0000313" key="7">
    <source>
        <dbReference type="EMBL" id="GEX84766.1"/>
    </source>
</evidence>
<keyword evidence="1 4" id="KW-0547">Nucleotide-binding</keyword>
<feature type="domain" description="ATP-grasp" evidence="6">
    <location>
        <begin position="41"/>
        <end position="115"/>
    </location>
</feature>
<dbReference type="InterPro" id="IPR049076">
    <property type="entry name" value="ACCA"/>
</dbReference>
<dbReference type="SUPFAM" id="SSF52540">
    <property type="entry name" value="P-loop containing nucleoside triphosphate hydrolases"/>
    <property type="match status" value="1"/>
</dbReference>
<dbReference type="Pfam" id="PF00225">
    <property type="entry name" value="Kinesin"/>
    <property type="match status" value="1"/>
</dbReference>
<dbReference type="PANTHER" id="PTHR45728">
    <property type="entry name" value="ACETYL-COA CARBOXYLASE, ISOFORM A"/>
    <property type="match status" value="1"/>
</dbReference>
<dbReference type="GO" id="GO:0003777">
    <property type="term" value="F:microtubule motor activity"/>
    <property type="evidence" value="ECO:0007669"/>
    <property type="project" value="InterPro"/>
</dbReference>
<dbReference type="PROSITE" id="PS00411">
    <property type="entry name" value="KINESIN_MOTOR_1"/>
    <property type="match status" value="1"/>
</dbReference>
<feature type="chain" id="PRO_5025476277" evidence="5">
    <location>
        <begin position="17"/>
        <end position="147"/>
    </location>
</feature>
<dbReference type="PROSITE" id="PS50975">
    <property type="entry name" value="ATP_GRASP"/>
    <property type="match status" value="1"/>
</dbReference>
<proteinExistence type="predicted"/>
<protein>
    <submittedName>
        <fullName evidence="7">Acetyl-CoA carboxylase</fullName>
    </submittedName>
</protein>
<dbReference type="InterPro" id="IPR019821">
    <property type="entry name" value="Kinesin_motor_CS"/>
</dbReference>
<evidence type="ECO:0000256" key="1">
    <source>
        <dbReference type="ARBA" id="ARBA00022741"/>
    </source>
</evidence>
<evidence type="ECO:0000256" key="4">
    <source>
        <dbReference type="PROSITE-ProRule" id="PRU00409"/>
    </source>
</evidence>
<evidence type="ECO:0000256" key="5">
    <source>
        <dbReference type="SAM" id="SignalP"/>
    </source>
</evidence>
<evidence type="ECO:0000256" key="3">
    <source>
        <dbReference type="ARBA" id="ARBA00023175"/>
    </source>
</evidence>
<dbReference type="PANTHER" id="PTHR45728:SF3">
    <property type="entry name" value="ACETYL-COA CARBOXYLASE"/>
    <property type="match status" value="1"/>
</dbReference>
<dbReference type="SUPFAM" id="SSF56059">
    <property type="entry name" value="Glutathione synthetase ATP-binding domain-like"/>
    <property type="match status" value="1"/>
</dbReference>
<dbReference type="GO" id="GO:0007018">
    <property type="term" value="P:microtubule-based movement"/>
    <property type="evidence" value="ECO:0007669"/>
    <property type="project" value="InterPro"/>
</dbReference>
<organism evidence="7">
    <name type="scientific">Tanacetum cinerariifolium</name>
    <name type="common">Dalmatian daisy</name>
    <name type="synonym">Chrysanthemum cinerariifolium</name>
    <dbReference type="NCBI Taxonomy" id="118510"/>
    <lineage>
        <taxon>Eukaryota</taxon>
        <taxon>Viridiplantae</taxon>
        <taxon>Streptophyta</taxon>
        <taxon>Embryophyta</taxon>
        <taxon>Tracheophyta</taxon>
        <taxon>Spermatophyta</taxon>
        <taxon>Magnoliopsida</taxon>
        <taxon>eudicotyledons</taxon>
        <taxon>Gunneridae</taxon>
        <taxon>Pentapetalae</taxon>
        <taxon>asterids</taxon>
        <taxon>campanulids</taxon>
        <taxon>Asterales</taxon>
        <taxon>Asteraceae</taxon>
        <taxon>Asteroideae</taxon>
        <taxon>Anthemideae</taxon>
        <taxon>Anthemidinae</taxon>
        <taxon>Tanacetum</taxon>
    </lineage>
</organism>
<keyword evidence="3" id="KW-0505">Motor protein</keyword>
<feature type="signal peptide" evidence="5">
    <location>
        <begin position="1"/>
        <end position="16"/>
    </location>
</feature>
<dbReference type="InterPro" id="IPR005479">
    <property type="entry name" value="CPAse_ATP-bd"/>
</dbReference>
<dbReference type="Gene3D" id="3.30.470.20">
    <property type="entry name" value="ATP-grasp fold, B domain"/>
    <property type="match status" value="1"/>
</dbReference>
<accession>A0A699H9D4</accession>
<dbReference type="Pfam" id="PF02786">
    <property type="entry name" value="CPSase_L_D2"/>
    <property type="match status" value="1"/>
</dbReference>
<gene>
    <name evidence="7" type="ORF">Tci_356741</name>
</gene>
<dbReference type="AlphaFoldDB" id="A0A699H9D4"/>